<dbReference type="InterPro" id="IPR036890">
    <property type="entry name" value="HATPase_C_sf"/>
</dbReference>
<evidence type="ECO:0000256" key="6">
    <source>
        <dbReference type="ARBA" id="ARBA00022777"/>
    </source>
</evidence>
<dbReference type="GO" id="GO:0005524">
    <property type="term" value="F:ATP binding"/>
    <property type="evidence" value="ECO:0007669"/>
    <property type="project" value="UniProtKB-KW"/>
</dbReference>
<keyword evidence="11" id="KW-1133">Transmembrane helix</keyword>
<keyword evidence="11" id="KW-0812">Transmembrane</keyword>
<keyword evidence="4" id="KW-0808">Transferase</keyword>
<dbReference type="PANTHER" id="PTHR24421:SF10">
    <property type="entry name" value="NITRATE_NITRITE SENSOR PROTEIN NARQ"/>
    <property type="match status" value="1"/>
</dbReference>
<dbReference type="EMBL" id="SMLD01000058">
    <property type="protein sequence ID" value="TDE47866.1"/>
    <property type="molecule type" value="Genomic_DNA"/>
</dbReference>
<organism evidence="14 15">
    <name type="scientific">Nonomuraea mesophila</name>
    <dbReference type="NCBI Taxonomy" id="2530382"/>
    <lineage>
        <taxon>Bacteria</taxon>
        <taxon>Bacillati</taxon>
        <taxon>Actinomycetota</taxon>
        <taxon>Actinomycetes</taxon>
        <taxon>Streptosporangiales</taxon>
        <taxon>Streptosporangiaceae</taxon>
        <taxon>Nonomuraea</taxon>
    </lineage>
</organism>
<keyword evidence="3" id="KW-0597">Phosphoprotein</keyword>
<evidence type="ECO:0000259" key="13">
    <source>
        <dbReference type="Pfam" id="PF07730"/>
    </source>
</evidence>
<keyword evidence="7" id="KW-0067">ATP-binding</keyword>
<feature type="transmembrane region" description="Helical" evidence="11">
    <location>
        <begin position="99"/>
        <end position="124"/>
    </location>
</feature>
<dbReference type="InterPro" id="IPR011712">
    <property type="entry name" value="Sig_transdc_His_kin_sub3_dim/P"/>
</dbReference>
<name>A0A4R5FEQ7_9ACTN</name>
<feature type="region of interest" description="Disordered" evidence="10">
    <location>
        <begin position="298"/>
        <end position="319"/>
    </location>
</feature>
<dbReference type="Pfam" id="PF07730">
    <property type="entry name" value="HisKA_3"/>
    <property type="match status" value="1"/>
</dbReference>
<feature type="transmembrane region" description="Helical" evidence="11">
    <location>
        <begin position="131"/>
        <end position="150"/>
    </location>
</feature>
<comment type="catalytic activity">
    <reaction evidence="1">
        <text>ATP + protein L-histidine = ADP + protein N-phospho-L-histidine.</text>
        <dbReference type="EC" id="2.7.13.3"/>
    </reaction>
</comment>
<dbReference type="CDD" id="cd16917">
    <property type="entry name" value="HATPase_UhpB-NarQ-NarX-like"/>
    <property type="match status" value="1"/>
</dbReference>
<accession>A0A4R5FEQ7</accession>
<feature type="domain" description="Signal transduction histidine kinase subgroup 3 dimerisation and phosphoacceptor" evidence="13">
    <location>
        <begin position="212"/>
        <end position="275"/>
    </location>
</feature>
<evidence type="ECO:0000256" key="3">
    <source>
        <dbReference type="ARBA" id="ARBA00022553"/>
    </source>
</evidence>
<dbReference type="Gene3D" id="1.20.5.1930">
    <property type="match status" value="1"/>
</dbReference>
<dbReference type="PANTHER" id="PTHR24421">
    <property type="entry name" value="NITRATE/NITRITE SENSOR PROTEIN NARX-RELATED"/>
    <property type="match status" value="1"/>
</dbReference>
<evidence type="ECO:0000256" key="9">
    <source>
        <dbReference type="SAM" id="Coils"/>
    </source>
</evidence>
<keyword evidence="15" id="KW-1185">Reference proteome</keyword>
<dbReference type="Proteomes" id="UP000295136">
    <property type="component" value="Unassembled WGS sequence"/>
</dbReference>
<feature type="coiled-coil region" evidence="9">
    <location>
        <begin position="180"/>
        <end position="214"/>
    </location>
</feature>
<keyword evidence="11" id="KW-0472">Membrane</keyword>
<feature type="domain" description="Histidine kinase/HSP90-like ATPase" evidence="12">
    <location>
        <begin position="320"/>
        <end position="412"/>
    </location>
</feature>
<evidence type="ECO:0000313" key="14">
    <source>
        <dbReference type="EMBL" id="TDE47866.1"/>
    </source>
</evidence>
<evidence type="ECO:0000313" key="15">
    <source>
        <dbReference type="Proteomes" id="UP000295136"/>
    </source>
</evidence>
<keyword evidence="8" id="KW-0902">Two-component regulatory system</keyword>
<evidence type="ECO:0000256" key="8">
    <source>
        <dbReference type="ARBA" id="ARBA00023012"/>
    </source>
</evidence>
<evidence type="ECO:0000256" key="1">
    <source>
        <dbReference type="ARBA" id="ARBA00000085"/>
    </source>
</evidence>
<keyword evidence="5" id="KW-0547">Nucleotide-binding</keyword>
<proteinExistence type="predicted"/>
<dbReference type="InterPro" id="IPR003594">
    <property type="entry name" value="HATPase_dom"/>
</dbReference>
<sequence length="418" mass="44455">MLLLSSGALVANGPRSRAPPGHTLEDVGGTSFERRVLGEVVRVVDRAAPWVVGLAVAVLSIVLPSPGRALEEVADPGRILFSVACGAAAWAGRRWRWPLVVLGAVACVHYAQWHVLTVATYYVVTAAPRRRLVPLYVVAATALVAGRAVLAPPDDGWSLEGVGGDLVWAVVLPLVVGLWVGARRQVLAGLRERAERLEREQEARAEQARAQERTRIAREMHDVVAHRVSLIVLHAGALEVSAPDERTAAEIAGIRAAGRDALASLRETLGVLRTQKSPDGLAPPPSLADLDRLLGQSRSAGLRVRRRDEGDPKPVPEAAQRAAYRVVQEALTNIHKHVGECNVDVVLRYGPGELEVTVHNAPPAGARPAEPPPGSGLGLLGLRERVSLLGGRLRTSSSQEGGFTVTARIPAEHVGEPA</sequence>
<dbReference type="Pfam" id="PF02518">
    <property type="entry name" value="HATPase_c"/>
    <property type="match status" value="1"/>
</dbReference>
<evidence type="ECO:0000259" key="12">
    <source>
        <dbReference type="Pfam" id="PF02518"/>
    </source>
</evidence>
<protein>
    <recommendedName>
        <fullName evidence="2">histidine kinase</fullName>
        <ecNumber evidence="2">2.7.13.3</ecNumber>
    </recommendedName>
</protein>
<dbReference type="InterPro" id="IPR050482">
    <property type="entry name" value="Sensor_HK_TwoCompSys"/>
</dbReference>
<evidence type="ECO:0000256" key="4">
    <source>
        <dbReference type="ARBA" id="ARBA00022679"/>
    </source>
</evidence>
<dbReference type="GO" id="GO:0000155">
    <property type="term" value="F:phosphorelay sensor kinase activity"/>
    <property type="evidence" value="ECO:0007669"/>
    <property type="project" value="InterPro"/>
</dbReference>
<comment type="caution">
    <text evidence="14">The sequence shown here is derived from an EMBL/GenBank/DDBJ whole genome shotgun (WGS) entry which is preliminary data.</text>
</comment>
<reference evidence="14 15" key="1">
    <citation type="submission" date="2019-03" db="EMBL/GenBank/DDBJ databases">
        <title>Draft genome sequences of novel Actinobacteria.</title>
        <authorList>
            <person name="Sahin N."/>
            <person name="Ay H."/>
            <person name="Saygin H."/>
        </authorList>
    </citation>
    <scope>NUCLEOTIDE SEQUENCE [LARGE SCALE GENOMIC DNA]</scope>
    <source>
        <strain evidence="14 15">6K102</strain>
    </source>
</reference>
<evidence type="ECO:0000256" key="5">
    <source>
        <dbReference type="ARBA" id="ARBA00022741"/>
    </source>
</evidence>
<keyword evidence="6 14" id="KW-0418">Kinase</keyword>
<dbReference type="AlphaFoldDB" id="A0A4R5FEQ7"/>
<dbReference type="GO" id="GO:0046983">
    <property type="term" value="F:protein dimerization activity"/>
    <property type="evidence" value="ECO:0007669"/>
    <property type="project" value="InterPro"/>
</dbReference>
<gene>
    <name evidence="14" type="ORF">E1295_22260</name>
</gene>
<keyword evidence="9" id="KW-0175">Coiled coil</keyword>
<feature type="transmembrane region" description="Helical" evidence="11">
    <location>
        <begin position="162"/>
        <end position="182"/>
    </location>
</feature>
<evidence type="ECO:0000256" key="10">
    <source>
        <dbReference type="SAM" id="MobiDB-lite"/>
    </source>
</evidence>
<dbReference type="EC" id="2.7.13.3" evidence="2"/>
<evidence type="ECO:0000256" key="11">
    <source>
        <dbReference type="SAM" id="Phobius"/>
    </source>
</evidence>
<dbReference type="GO" id="GO:0016020">
    <property type="term" value="C:membrane"/>
    <property type="evidence" value="ECO:0007669"/>
    <property type="project" value="InterPro"/>
</dbReference>
<evidence type="ECO:0000256" key="2">
    <source>
        <dbReference type="ARBA" id="ARBA00012438"/>
    </source>
</evidence>
<dbReference type="SUPFAM" id="SSF55874">
    <property type="entry name" value="ATPase domain of HSP90 chaperone/DNA topoisomerase II/histidine kinase"/>
    <property type="match status" value="1"/>
</dbReference>
<evidence type="ECO:0000256" key="7">
    <source>
        <dbReference type="ARBA" id="ARBA00022840"/>
    </source>
</evidence>
<dbReference type="Gene3D" id="3.30.565.10">
    <property type="entry name" value="Histidine kinase-like ATPase, C-terminal domain"/>
    <property type="match status" value="1"/>
</dbReference>